<dbReference type="Gene3D" id="3.40.50.720">
    <property type="entry name" value="NAD(P)-binding Rossmann-like Domain"/>
    <property type="match status" value="1"/>
</dbReference>
<dbReference type="EMBL" id="MDVB01000065">
    <property type="protein sequence ID" value="PIT15124.1"/>
    <property type="molecule type" value="Genomic_DNA"/>
</dbReference>
<dbReference type="SUPFAM" id="SSF50129">
    <property type="entry name" value="GroES-like"/>
    <property type="match status" value="1"/>
</dbReference>
<comment type="caution">
    <text evidence="2">The sequence shown here is derived from an EMBL/GenBank/DDBJ whole genome shotgun (WGS) entry which is preliminary data.</text>
</comment>
<dbReference type="Gene3D" id="3.90.180.10">
    <property type="entry name" value="Medium-chain alcohol dehydrogenases, catalytic domain"/>
    <property type="match status" value="1"/>
</dbReference>
<dbReference type="SMART" id="SM00829">
    <property type="entry name" value="PKS_ER"/>
    <property type="match status" value="1"/>
</dbReference>
<dbReference type="InterPro" id="IPR036291">
    <property type="entry name" value="NAD(P)-bd_dom_sf"/>
</dbReference>
<dbReference type="NCBIfam" id="TIGR02823">
    <property type="entry name" value="oxido_YhdH"/>
    <property type="match status" value="1"/>
</dbReference>
<feature type="domain" description="Enoyl reductase (ER)" evidence="1">
    <location>
        <begin position="16"/>
        <end position="326"/>
    </location>
</feature>
<dbReference type="InterPro" id="IPR013149">
    <property type="entry name" value="ADH-like_C"/>
</dbReference>
<name>A0A2N9WTW9_9NEIS</name>
<dbReference type="RefSeq" id="WP_100113664.1">
    <property type="nucleotide sequence ID" value="NZ_MDVB01000065.1"/>
</dbReference>
<dbReference type="SUPFAM" id="SSF51735">
    <property type="entry name" value="NAD(P)-binding Rossmann-fold domains"/>
    <property type="match status" value="1"/>
</dbReference>
<evidence type="ECO:0000259" key="1">
    <source>
        <dbReference type="SMART" id="SM00829"/>
    </source>
</evidence>
<dbReference type="Pfam" id="PF00107">
    <property type="entry name" value="ADH_zinc_N"/>
    <property type="match status" value="1"/>
</dbReference>
<evidence type="ECO:0000313" key="3">
    <source>
        <dbReference type="Proteomes" id="UP000231293"/>
    </source>
</evidence>
<protein>
    <recommendedName>
        <fullName evidence="1">Enoyl reductase (ER) domain-containing protein</fullName>
    </recommendedName>
</protein>
<evidence type="ECO:0000313" key="2">
    <source>
        <dbReference type="EMBL" id="PIT15124.1"/>
    </source>
</evidence>
<dbReference type="GO" id="GO:0043957">
    <property type="term" value="F:acryloyl-CoA reductase (NADPH) activity"/>
    <property type="evidence" value="ECO:0007669"/>
    <property type="project" value="TreeGrafter"/>
</dbReference>
<dbReference type="CDD" id="cd08288">
    <property type="entry name" value="MDR_yhdh"/>
    <property type="match status" value="1"/>
</dbReference>
<dbReference type="InterPro" id="IPR020843">
    <property type="entry name" value="ER"/>
</dbReference>
<dbReference type="InterPro" id="IPR051397">
    <property type="entry name" value="Zn-ADH-like_protein"/>
</dbReference>
<dbReference type="InterPro" id="IPR014188">
    <property type="entry name" value="Acrylyl-CoA_reductase_AcuI"/>
</dbReference>
<organism evidence="2 3">
    <name type="scientific">Snodgrassella alvi</name>
    <dbReference type="NCBI Taxonomy" id="1196083"/>
    <lineage>
        <taxon>Bacteria</taxon>
        <taxon>Pseudomonadati</taxon>
        <taxon>Pseudomonadota</taxon>
        <taxon>Betaproteobacteria</taxon>
        <taxon>Neisseriales</taxon>
        <taxon>Neisseriaceae</taxon>
        <taxon>Snodgrassella</taxon>
    </lineage>
</organism>
<accession>A0A2N9WTW9</accession>
<dbReference type="InterPro" id="IPR011032">
    <property type="entry name" value="GroES-like_sf"/>
</dbReference>
<dbReference type="PANTHER" id="PTHR43677:SF1">
    <property type="entry name" value="ACRYLYL-COA REDUCTASE ACUI-RELATED"/>
    <property type="match status" value="1"/>
</dbReference>
<reference evidence="2 3" key="1">
    <citation type="journal article" date="2017" name="MBio">
        <title>Type VI secretion-mediated competition in the bee gut microbiome.</title>
        <authorList>
            <person name="Steele M.I."/>
            <person name="Kwong W.K."/>
            <person name="Powell J.E."/>
            <person name="Whiteley M."/>
            <person name="Moran N.A."/>
        </authorList>
    </citation>
    <scope>NUCLEOTIDE SEQUENCE [LARGE SCALE GENOMIC DNA]</scope>
    <source>
        <strain evidence="2 3">App2-2</strain>
    </source>
</reference>
<dbReference type="Pfam" id="PF08240">
    <property type="entry name" value="ADH_N"/>
    <property type="match status" value="1"/>
</dbReference>
<dbReference type="InterPro" id="IPR013154">
    <property type="entry name" value="ADH-like_N"/>
</dbReference>
<dbReference type="AlphaFoldDB" id="A0A2N9WTW9"/>
<proteinExistence type="predicted"/>
<dbReference type="PANTHER" id="PTHR43677">
    <property type="entry name" value="SHORT-CHAIN DEHYDROGENASE/REDUCTASE"/>
    <property type="match status" value="1"/>
</dbReference>
<gene>
    <name evidence="2" type="ORF">BGI32_06420</name>
</gene>
<sequence>MLAKAILLEKNQTAFSCNIQNIAEDELLQQTGDTLLQIQYSSLNYKDALAITNTGPVVRQWPMIPGIDGVGTIIHSSSKQYQSGDSVILNGWGCGETHWGCLSQYAYLKSDWLIPLPTGISTQQAMIIGTAGYTAALCVQRIIEHGITPEQGNILITGATGGVGSVAIMLLTQLGYTITAATSKNNNTDYLQQLGVQHFIDSKTLACTGKPLQKEQWAAAIDVLGSHSLANICAQTQYGGIVTACGLAQGMDFPATVAPFILRGITLAGIDSVMAAQPKRIAAWDFLAKHLNTDQLQHIGQIISLNECPKIAQDIINGKTKGRFIVDVNR</sequence>
<dbReference type="Proteomes" id="UP000231293">
    <property type="component" value="Unassembled WGS sequence"/>
</dbReference>